<gene>
    <name evidence="2" type="primary">LOC110119448</name>
</gene>
<protein>
    <submittedName>
        <fullName evidence="2">Uncharacterized protein LOC110119448</fullName>
    </submittedName>
</protein>
<organism evidence="1 2">
    <name type="scientific">Bombus terrestris</name>
    <name type="common">Buff-tailed bumblebee</name>
    <name type="synonym">Apis terrestris</name>
    <dbReference type="NCBI Taxonomy" id="30195"/>
    <lineage>
        <taxon>Eukaryota</taxon>
        <taxon>Metazoa</taxon>
        <taxon>Ecdysozoa</taxon>
        <taxon>Arthropoda</taxon>
        <taxon>Hexapoda</taxon>
        <taxon>Insecta</taxon>
        <taxon>Pterygota</taxon>
        <taxon>Neoptera</taxon>
        <taxon>Endopterygota</taxon>
        <taxon>Hymenoptera</taxon>
        <taxon>Apocrita</taxon>
        <taxon>Aculeata</taxon>
        <taxon>Apoidea</taxon>
        <taxon>Anthophila</taxon>
        <taxon>Apidae</taxon>
        <taxon>Bombus</taxon>
        <taxon>Bombus</taxon>
    </lineage>
</organism>
<proteinExistence type="predicted"/>
<dbReference type="KEGG" id="bter:110119448"/>
<dbReference type="OrthoDB" id="7696949at2759"/>
<evidence type="ECO:0000313" key="1">
    <source>
        <dbReference type="Proteomes" id="UP000835206"/>
    </source>
</evidence>
<dbReference type="AlphaFoldDB" id="A0A9C6SMC8"/>
<reference evidence="2" key="1">
    <citation type="submission" date="2025-08" db="UniProtKB">
        <authorList>
            <consortium name="RefSeq"/>
        </authorList>
    </citation>
    <scope>IDENTIFICATION</scope>
</reference>
<keyword evidence="1" id="KW-1185">Reference proteome</keyword>
<sequence length="352" mass="41405">MFFPSFSSTHIKYKNISKTISNEWNIKDLEDYENICKNSHQNNKDICFSDTDLKFLVIPLSPTKSDIQNDELLLCKWNSGNINNSKKQNNYTNHCKHLYRSTNSYTSSTLSNRSNAIKIGIDQILQVNSKIKNCSIYNSVKINTVNRDNLKELKSQINLNEHNGYLKKKEKRMKSSIDILRYEIKEAREKILKTDKNFIGTSLMKNNCKNSIIEQTVLEQLICNNHICISSDNTSEISETYDELGILFSQYIKLQTQLCQRKYCPLKRYLKHKVQHTTRKCQTKFNYSRIYPYDQRPTCNNGNICIDTYDELKLMCTTPTRRKDIYRCMFKRRKHILNQPCIISNQNFATVE</sequence>
<dbReference type="RefSeq" id="XP_048263601.1">
    <property type="nucleotide sequence ID" value="XM_048407644.1"/>
</dbReference>
<dbReference type="Proteomes" id="UP000835206">
    <property type="component" value="Chromosome 7"/>
</dbReference>
<dbReference type="GeneID" id="110119448"/>
<name>A0A9C6SMC8_BOMTE</name>
<evidence type="ECO:0000313" key="2">
    <source>
        <dbReference type="RefSeq" id="XP_048263601.1"/>
    </source>
</evidence>
<accession>A0A9C6SMC8</accession>